<evidence type="ECO:0000313" key="2">
    <source>
        <dbReference type="Proteomes" id="UP000237105"/>
    </source>
</evidence>
<organism evidence="1 2">
    <name type="scientific">Parasponia andersonii</name>
    <name type="common">Sponia andersonii</name>
    <dbReference type="NCBI Taxonomy" id="3476"/>
    <lineage>
        <taxon>Eukaryota</taxon>
        <taxon>Viridiplantae</taxon>
        <taxon>Streptophyta</taxon>
        <taxon>Embryophyta</taxon>
        <taxon>Tracheophyta</taxon>
        <taxon>Spermatophyta</taxon>
        <taxon>Magnoliopsida</taxon>
        <taxon>eudicotyledons</taxon>
        <taxon>Gunneridae</taxon>
        <taxon>Pentapetalae</taxon>
        <taxon>rosids</taxon>
        <taxon>fabids</taxon>
        <taxon>Rosales</taxon>
        <taxon>Cannabaceae</taxon>
        <taxon>Parasponia</taxon>
    </lineage>
</organism>
<evidence type="ECO:0000313" key="1">
    <source>
        <dbReference type="EMBL" id="PON77757.1"/>
    </source>
</evidence>
<proteinExistence type="predicted"/>
<dbReference type="AlphaFoldDB" id="A0A2P5DWT7"/>
<sequence length="91" mass="10270">MASMEDQAGSAHKGIHHLARILHVPYRAATCPDMNSQRGRAKLGTEFTNLPVTNWSMELGVILAEWMVRGWSKIQLFFGVFCWVESHVRGT</sequence>
<reference evidence="2" key="1">
    <citation type="submission" date="2016-06" db="EMBL/GenBank/DDBJ databases">
        <title>Parallel loss of symbiosis genes in relatives of nitrogen-fixing non-legume Parasponia.</title>
        <authorList>
            <person name="Van Velzen R."/>
            <person name="Holmer R."/>
            <person name="Bu F."/>
            <person name="Rutten L."/>
            <person name="Van Zeijl A."/>
            <person name="Liu W."/>
            <person name="Santuari L."/>
            <person name="Cao Q."/>
            <person name="Sharma T."/>
            <person name="Shen D."/>
            <person name="Roswanjaya Y."/>
            <person name="Wardhani T."/>
            <person name="Kalhor M.S."/>
            <person name="Jansen J."/>
            <person name="Van den Hoogen J."/>
            <person name="Gungor B."/>
            <person name="Hartog M."/>
            <person name="Hontelez J."/>
            <person name="Verver J."/>
            <person name="Yang W.-C."/>
            <person name="Schijlen E."/>
            <person name="Repin R."/>
            <person name="Schilthuizen M."/>
            <person name="Schranz E."/>
            <person name="Heidstra R."/>
            <person name="Miyata K."/>
            <person name="Fedorova E."/>
            <person name="Kohlen W."/>
            <person name="Bisseling T."/>
            <person name="Smit S."/>
            <person name="Geurts R."/>
        </authorList>
    </citation>
    <scope>NUCLEOTIDE SEQUENCE [LARGE SCALE GENOMIC DNA]</scope>
    <source>
        <strain evidence="2">cv. WU1-14</strain>
    </source>
</reference>
<comment type="caution">
    <text evidence="1">The sequence shown here is derived from an EMBL/GenBank/DDBJ whole genome shotgun (WGS) entry which is preliminary data.</text>
</comment>
<dbReference type="OrthoDB" id="10470834at2759"/>
<protein>
    <submittedName>
        <fullName evidence="1">Uncharacterized protein</fullName>
    </submittedName>
</protein>
<name>A0A2P5DWT7_PARAD</name>
<gene>
    <name evidence="1" type="ORF">PanWU01x14_025130</name>
</gene>
<dbReference type="Proteomes" id="UP000237105">
    <property type="component" value="Unassembled WGS sequence"/>
</dbReference>
<accession>A0A2P5DWT7</accession>
<keyword evidence="2" id="KW-1185">Reference proteome</keyword>
<dbReference type="EMBL" id="JXTB01000012">
    <property type="protein sequence ID" value="PON77757.1"/>
    <property type="molecule type" value="Genomic_DNA"/>
</dbReference>